<feature type="transmembrane region" description="Helical" evidence="1">
    <location>
        <begin position="411"/>
        <end position="433"/>
    </location>
</feature>
<accession>A0ABM7PKD8</accession>
<feature type="transmembrane region" description="Helical" evidence="1">
    <location>
        <begin position="165"/>
        <end position="185"/>
    </location>
</feature>
<reference evidence="2 3" key="1">
    <citation type="submission" date="2021-02" db="EMBL/GenBank/DDBJ databases">
        <title>Complete genome of Desulfoluna sp. strain ASN36.</title>
        <authorList>
            <person name="Takahashi A."/>
            <person name="Kojima H."/>
            <person name="Fukui M."/>
        </authorList>
    </citation>
    <scope>NUCLEOTIDE SEQUENCE [LARGE SCALE GENOMIC DNA]</scope>
    <source>
        <strain evidence="2 3">ASN36</strain>
    </source>
</reference>
<keyword evidence="1" id="KW-1133">Transmembrane helix</keyword>
<sequence>MSSKKNLSILQMFYSLNLRLFFTLVLVSLIPLVYKTIRIHFLGDYPSDWGVNIASQVAWLNVLYEVIQEALILPVFYVLGQAVHDKRDFDNRIKTGFVSVFGVFFVFSVLVILFVKPLLFLMDQKASLIQSSALYIRLESVAILISVLYKFILFVFILRDEKTQLLWLLVLQTVLSVFCDTVFVSQQAFSLGLGVNGIAVTNIIVNTILLGVSVHLLLKDNVMSLQLKGMNFDWQKEWFKVGSFSGLESLIRNVAFLVMILRMVNVISEQGNFWVANSFIWGWLLLPVLALGELIKRNTGEAPDKTRELLPAYLFLTGCMVIFWVISIPAWKPFLVHVMNVNEPDKIYSVILISIGFYVAFAFNNVIDSIFYGLGRTDLMLVQSVVINSIYYGGAYIAYTLGYFQPTLNSIAILFGGGIAMDSIITFGMYLYLEKNGSLYQTQLEVLALGDDSLGYEKGSRLGIRHVR</sequence>
<dbReference type="RefSeq" id="WP_236888981.1">
    <property type="nucleotide sequence ID" value="NZ_AP024488.1"/>
</dbReference>
<evidence type="ECO:0000313" key="3">
    <source>
        <dbReference type="Proteomes" id="UP001320148"/>
    </source>
</evidence>
<name>A0ABM7PKD8_9BACT</name>
<organism evidence="2 3">
    <name type="scientific">Desulfoluna limicola</name>
    <dbReference type="NCBI Taxonomy" id="2810562"/>
    <lineage>
        <taxon>Bacteria</taxon>
        <taxon>Pseudomonadati</taxon>
        <taxon>Thermodesulfobacteriota</taxon>
        <taxon>Desulfobacteria</taxon>
        <taxon>Desulfobacterales</taxon>
        <taxon>Desulfolunaceae</taxon>
        <taxon>Desulfoluna</taxon>
    </lineage>
</organism>
<keyword evidence="3" id="KW-1185">Reference proteome</keyword>
<keyword evidence="1" id="KW-0472">Membrane</keyword>
<evidence type="ECO:0000256" key="1">
    <source>
        <dbReference type="SAM" id="Phobius"/>
    </source>
</evidence>
<feature type="transmembrane region" description="Helical" evidence="1">
    <location>
        <begin position="134"/>
        <end position="158"/>
    </location>
</feature>
<dbReference type="NCBIfam" id="NF045539">
    <property type="entry name" value="MATE_efflux1"/>
    <property type="match status" value="1"/>
</dbReference>
<feature type="transmembrane region" description="Helical" evidence="1">
    <location>
        <begin position="57"/>
        <end position="79"/>
    </location>
</feature>
<feature type="transmembrane region" description="Helical" evidence="1">
    <location>
        <begin position="273"/>
        <end position="291"/>
    </location>
</feature>
<feature type="transmembrane region" description="Helical" evidence="1">
    <location>
        <begin position="197"/>
        <end position="218"/>
    </location>
</feature>
<evidence type="ECO:0000313" key="2">
    <source>
        <dbReference type="EMBL" id="BCS97569.1"/>
    </source>
</evidence>
<feature type="transmembrane region" description="Helical" evidence="1">
    <location>
        <begin position="347"/>
        <end position="367"/>
    </location>
</feature>
<protein>
    <recommendedName>
        <fullName evidence="4">Multidrug transporter</fullName>
    </recommendedName>
</protein>
<keyword evidence="1" id="KW-0812">Transmembrane</keyword>
<evidence type="ECO:0008006" key="4">
    <source>
        <dbReference type="Google" id="ProtNLM"/>
    </source>
</evidence>
<dbReference type="EMBL" id="AP024488">
    <property type="protein sequence ID" value="BCS97569.1"/>
    <property type="molecule type" value="Genomic_DNA"/>
</dbReference>
<feature type="transmembrane region" description="Helical" evidence="1">
    <location>
        <begin position="20"/>
        <end position="37"/>
    </location>
</feature>
<feature type="transmembrane region" description="Helical" evidence="1">
    <location>
        <begin position="238"/>
        <end position="261"/>
    </location>
</feature>
<feature type="transmembrane region" description="Helical" evidence="1">
    <location>
        <begin position="100"/>
        <end position="122"/>
    </location>
</feature>
<gene>
    <name evidence="2" type="ORF">DSLASN_32010</name>
</gene>
<proteinExistence type="predicted"/>
<feature type="transmembrane region" description="Helical" evidence="1">
    <location>
        <begin position="379"/>
        <end position="399"/>
    </location>
</feature>
<dbReference type="Proteomes" id="UP001320148">
    <property type="component" value="Chromosome"/>
</dbReference>
<feature type="transmembrane region" description="Helical" evidence="1">
    <location>
        <begin position="312"/>
        <end position="331"/>
    </location>
</feature>